<dbReference type="CDD" id="cd13688">
    <property type="entry name" value="PBP2_GltI_DEBP"/>
    <property type="match status" value="1"/>
</dbReference>
<dbReference type="AlphaFoldDB" id="A0A975CI72"/>
<organism evidence="6 7">
    <name type="scientific">Ottowia testudinis</name>
    <dbReference type="NCBI Taxonomy" id="2816950"/>
    <lineage>
        <taxon>Bacteria</taxon>
        <taxon>Pseudomonadati</taxon>
        <taxon>Pseudomonadota</taxon>
        <taxon>Betaproteobacteria</taxon>
        <taxon>Burkholderiales</taxon>
        <taxon>Comamonadaceae</taxon>
        <taxon>Ottowia</taxon>
    </lineage>
</organism>
<keyword evidence="4" id="KW-0812">Transmembrane</keyword>
<keyword evidence="4" id="KW-1133">Transmembrane helix</keyword>
<dbReference type="PANTHER" id="PTHR30085">
    <property type="entry name" value="AMINO ACID ABC TRANSPORTER PERMEASE"/>
    <property type="match status" value="1"/>
</dbReference>
<dbReference type="EMBL" id="CP071796">
    <property type="protein sequence ID" value="QTD46044.1"/>
    <property type="molecule type" value="Genomic_DNA"/>
</dbReference>
<dbReference type="Pfam" id="PF00497">
    <property type="entry name" value="SBP_bac_3"/>
    <property type="match status" value="1"/>
</dbReference>
<dbReference type="Proteomes" id="UP000663903">
    <property type="component" value="Chromosome"/>
</dbReference>
<protein>
    <submittedName>
        <fullName evidence="6">Amino acid ABC transporter substrate-binding protein</fullName>
    </submittedName>
</protein>
<keyword evidence="2" id="KW-0813">Transport</keyword>
<evidence type="ECO:0000256" key="1">
    <source>
        <dbReference type="ARBA" id="ARBA00010333"/>
    </source>
</evidence>
<dbReference type="SMART" id="SM00062">
    <property type="entry name" value="PBPb"/>
    <property type="match status" value="1"/>
</dbReference>
<keyword evidence="7" id="KW-1185">Reference proteome</keyword>
<keyword evidence="4" id="KW-0472">Membrane</keyword>
<evidence type="ECO:0000256" key="4">
    <source>
        <dbReference type="SAM" id="Phobius"/>
    </source>
</evidence>
<evidence type="ECO:0000259" key="5">
    <source>
        <dbReference type="SMART" id="SM00062"/>
    </source>
</evidence>
<dbReference type="KEGG" id="otd:J1M35_03805"/>
<reference evidence="6" key="1">
    <citation type="submission" date="2021-03" db="EMBL/GenBank/DDBJ databases">
        <title>Ottowia sp. 27C isolated from the cloaca of a Giant Asian pond turtle (Heosemys grandis).</title>
        <authorList>
            <person name="Spergser J."/>
            <person name="Busse H.-J."/>
        </authorList>
    </citation>
    <scope>NUCLEOTIDE SEQUENCE</scope>
    <source>
        <strain evidence="6">27C</strain>
    </source>
</reference>
<dbReference type="Gene3D" id="3.40.190.10">
    <property type="entry name" value="Periplasmic binding protein-like II"/>
    <property type="match status" value="2"/>
</dbReference>
<gene>
    <name evidence="6" type="ORF">J1M35_03805</name>
</gene>
<dbReference type="PANTHER" id="PTHR30085:SF2">
    <property type="entry name" value="GLUTAMATE_ASPARTATE IMPORT SOLUTE-BINDING PROTEIN"/>
    <property type="match status" value="1"/>
</dbReference>
<dbReference type="GO" id="GO:0005576">
    <property type="term" value="C:extracellular region"/>
    <property type="evidence" value="ECO:0007669"/>
    <property type="project" value="TreeGrafter"/>
</dbReference>
<dbReference type="GO" id="GO:0030288">
    <property type="term" value="C:outer membrane-bounded periplasmic space"/>
    <property type="evidence" value="ECO:0007669"/>
    <property type="project" value="TreeGrafter"/>
</dbReference>
<feature type="transmembrane region" description="Helical" evidence="4">
    <location>
        <begin position="42"/>
        <end position="60"/>
    </location>
</feature>
<evidence type="ECO:0000256" key="2">
    <source>
        <dbReference type="ARBA" id="ARBA00022448"/>
    </source>
</evidence>
<proteinExistence type="inferred from homology"/>
<comment type="similarity">
    <text evidence="1">Belongs to the bacterial solute-binding protein 3 family.</text>
</comment>
<feature type="domain" description="Solute-binding protein family 3/N-terminal" evidence="5">
    <location>
        <begin position="78"/>
        <end position="310"/>
    </location>
</feature>
<keyword evidence="3" id="KW-0732">Signal</keyword>
<dbReference type="SUPFAM" id="SSF53850">
    <property type="entry name" value="Periplasmic binding protein-like II"/>
    <property type="match status" value="1"/>
</dbReference>
<evidence type="ECO:0000313" key="7">
    <source>
        <dbReference type="Proteomes" id="UP000663903"/>
    </source>
</evidence>
<dbReference type="InterPro" id="IPR001638">
    <property type="entry name" value="Solute-binding_3/MltF_N"/>
</dbReference>
<name>A0A975CI72_9BURK</name>
<dbReference type="GO" id="GO:0006865">
    <property type="term" value="P:amino acid transport"/>
    <property type="evidence" value="ECO:0007669"/>
    <property type="project" value="TreeGrafter"/>
</dbReference>
<accession>A0A975CI72</accession>
<dbReference type="InterPro" id="IPR051455">
    <property type="entry name" value="Bact_solute-bind_prot3"/>
</dbReference>
<dbReference type="RefSeq" id="WP_208009942.1">
    <property type="nucleotide sequence ID" value="NZ_CP071796.1"/>
</dbReference>
<sequence>MKPRVAAPRPHAFPECAGAAGALSSQRSSTGRISMRLHGVRLISSVLALAMLSLAGAAHAQGAVQQSATLKRIAASGEVVLSHGAASIPFSFLEPGSTTPKGYVMDLCQRVVDEIKDVLKRPDLKIRYLAPEKRLDSILQGKADLECMATTNTVERQKTVSFSNHYFVTSSAFGINKAGSVKKLADLNGKRIAVAPGTTNEKLLVRYQEIKQLKFNLVPMKSTPDGVEMLMKGEADAVFSDESAIWGSANKNLQRAEVIGYLPEKLSIEPYGIIYRKDDPEFGKLIDGVLDKIIKSGEINTLYNRWFVDGQRTPYPMTIYMKDNIRRPSKSGQSYFGLM</sequence>
<evidence type="ECO:0000313" key="6">
    <source>
        <dbReference type="EMBL" id="QTD46044.1"/>
    </source>
</evidence>
<evidence type="ECO:0000256" key="3">
    <source>
        <dbReference type="ARBA" id="ARBA00022729"/>
    </source>
</evidence>